<organism evidence="1 2">
    <name type="scientific">Actinoplanes philippinensis</name>
    <dbReference type="NCBI Taxonomy" id="35752"/>
    <lineage>
        <taxon>Bacteria</taxon>
        <taxon>Bacillati</taxon>
        <taxon>Actinomycetota</taxon>
        <taxon>Actinomycetes</taxon>
        <taxon>Micromonosporales</taxon>
        <taxon>Micromonosporaceae</taxon>
        <taxon>Actinoplanes</taxon>
    </lineage>
</organism>
<proteinExistence type="predicted"/>
<accession>A0A1I2HI82</accession>
<dbReference type="RefSeq" id="WP_143133866.1">
    <property type="nucleotide sequence ID" value="NZ_BOMT01000085.1"/>
</dbReference>
<dbReference type="OrthoDB" id="7058177at2"/>
<dbReference type="AlphaFoldDB" id="A0A1I2HI82"/>
<sequence>MLILDCETSTTALRSLAAAAGVDVLLLRRALLAHDPDQLNEFGEEDPWVAAPRALCAEAGADITKIGFDGAHYFHGSRVLDPHSFLTEGVLPLDNMLDRLWIDLHTLCVDRMTPEQWSALRQELEGDTRTPLHDRDGAWTYRLKFGTPAHYGPYASLVRQHALEPIDGEHAYVKSPEIVEDIARCVDFDLQARFEAKAKSCLVKIRIPRVDQHAVESALLFVWHRLHQRPLDRGSVYGIDCQGRVPAVDVMYVDEFDLGGRAGKAPPLLVSRHRARDCLTDQPLCTASSGQADE</sequence>
<gene>
    <name evidence="1" type="ORF">SAMN05421541_108107</name>
</gene>
<name>A0A1I2HI82_9ACTN</name>
<reference evidence="1 2" key="1">
    <citation type="submission" date="2016-10" db="EMBL/GenBank/DDBJ databases">
        <authorList>
            <person name="de Groot N.N."/>
        </authorList>
    </citation>
    <scope>NUCLEOTIDE SEQUENCE [LARGE SCALE GENOMIC DNA]</scope>
    <source>
        <strain evidence="1 2">DSM 43019</strain>
    </source>
</reference>
<protein>
    <submittedName>
        <fullName evidence="1">Uncharacterized protein</fullName>
    </submittedName>
</protein>
<keyword evidence="2" id="KW-1185">Reference proteome</keyword>
<evidence type="ECO:0000313" key="1">
    <source>
        <dbReference type="EMBL" id="SFF28171.1"/>
    </source>
</evidence>
<dbReference type="EMBL" id="FONV01000008">
    <property type="protein sequence ID" value="SFF28171.1"/>
    <property type="molecule type" value="Genomic_DNA"/>
</dbReference>
<evidence type="ECO:0000313" key="2">
    <source>
        <dbReference type="Proteomes" id="UP000199645"/>
    </source>
</evidence>
<dbReference type="Proteomes" id="UP000199645">
    <property type="component" value="Unassembled WGS sequence"/>
</dbReference>